<dbReference type="Proteomes" id="UP001165960">
    <property type="component" value="Unassembled WGS sequence"/>
</dbReference>
<evidence type="ECO:0000313" key="1">
    <source>
        <dbReference type="EMBL" id="KAJ9063107.1"/>
    </source>
</evidence>
<keyword evidence="2" id="KW-1185">Reference proteome</keyword>
<accession>A0ACC2SLW2</accession>
<protein>
    <submittedName>
        <fullName evidence="1">Bifunctional phosphoribosylaminoimidazolecarboxamide formyltransferase/IMP cyclohydrolase</fullName>
    </submittedName>
</protein>
<dbReference type="EMBL" id="QTSX02004979">
    <property type="protein sequence ID" value="KAJ9063107.1"/>
    <property type="molecule type" value="Genomic_DNA"/>
</dbReference>
<proteinExistence type="predicted"/>
<comment type="caution">
    <text evidence="1">The sequence shown here is derived from an EMBL/GenBank/DDBJ whole genome shotgun (WGS) entry which is preliminary data.</text>
</comment>
<organism evidence="1 2">
    <name type="scientific">Entomophthora muscae</name>
    <dbReference type="NCBI Taxonomy" id="34485"/>
    <lineage>
        <taxon>Eukaryota</taxon>
        <taxon>Fungi</taxon>
        <taxon>Fungi incertae sedis</taxon>
        <taxon>Zoopagomycota</taxon>
        <taxon>Entomophthoromycotina</taxon>
        <taxon>Entomophthoromycetes</taxon>
        <taxon>Entomophthorales</taxon>
        <taxon>Entomophthoraceae</taxon>
        <taxon>Entomophthora</taxon>
    </lineage>
</organism>
<sequence>MSSQSQPIALLSVYDKTGLLDFAKALSSKGFRLLASGGTARLLRENNVEVNDVSSITKAPEMLGGRVKTLHPAVHGGILARDIPSDLKDLAEQNIDKIDVVVCNLYPFKETVAKSGVTIEEAIEEIDIGGVTLCALLPKTTPQFLASLESPDNSSMQFRQSLALKAFSHTADYDEAISDYFRKLYGPSLNSQMTLRYGANPHQKPAQVFVKEGALPIKVLSGSPGYINLLDALNAWPLVKDLASSLSLPAAASFKHVSPAGAAVGLPLSEEEKKVYMVEDLELSPLAAAYARARGADRMSSFGDWVALSHLCDVQTAKIIAKEVSDGIIAPGYSPEALEILSKKKGGKYTVLEMDPTFEPQSLETRQVYGLYLQQQRNDRLITKELFANVVTKNKNIPEPALIDMLVATITAKYIQSNSVCYAKNGMVVGLGAGQQSRIHCTRLAGDKVDNWWARHHPKVLAFKFKKETKRAEKSNAIDLYIINQMGQGAERLAWESCFEEIPEPLTHEERVEHQAKLKDVIVSSDAFFPFADNIHRARQSGVNYVVSPSGSIRDDDIIQTADSYGMVICHTDLRLFHH</sequence>
<name>A0ACC2SLW2_9FUNG</name>
<reference evidence="1" key="1">
    <citation type="submission" date="2022-04" db="EMBL/GenBank/DDBJ databases">
        <title>Genome of the entomopathogenic fungus Entomophthora muscae.</title>
        <authorList>
            <person name="Elya C."/>
            <person name="Lovett B.R."/>
            <person name="Lee E."/>
            <person name="Macias A.M."/>
            <person name="Hajek A.E."/>
            <person name="De Bivort B.L."/>
            <person name="Kasson M.T."/>
            <person name="De Fine Licht H.H."/>
            <person name="Stajich J.E."/>
        </authorList>
    </citation>
    <scope>NUCLEOTIDE SEQUENCE</scope>
    <source>
        <strain evidence="1">Berkeley</strain>
    </source>
</reference>
<gene>
    <name evidence="1" type="primary">ADE17</name>
    <name evidence="1" type="ORF">DSO57_1003636</name>
</gene>
<evidence type="ECO:0000313" key="2">
    <source>
        <dbReference type="Proteomes" id="UP001165960"/>
    </source>
</evidence>